<accession>A0A642V9H3</accession>
<dbReference type="Proteomes" id="UP000761534">
    <property type="component" value="Unassembled WGS sequence"/>
</dbReference>
<evidence type="ECO:0000313" key="2">
    <source>
        <dbReference type="Proteomes" id="UP000761534"/>
    </source>
</evidence>
<organism evidence="1 2">
    <name type="scientific">Trichomonascus ciferrii</name>
    <dbReference type="NCBI Taxonomy" id="44093"/>
    <lineage>
        <taxon>Eukaryota</taxon>
        <taxon>Fungi</taxon>
        <taxon>Dikarya</taxon>
        <taxon>Ascomycota</taxon>
        <taxon>Saccharomycotina</taxon>
        <taxon>Dipodascomycetes</taxon>
        <taxon>Dipodascales</taxon>
        <taxon>Trichomonascaceae</taxon>
        <taxon>Trichomonascus</taxon>
        <taxon>Trichomonascus ciferrii complex</taxon>
    </lineage>
</organism>
<dbReference type="GO" id="GO:0016538">
    <property type="term" value="F:cyclin-dependent protein serine/threonine kinase regulator activity"/>
    <property type="evidence" value="ECO:0007669"/>
    <property type="project" value="TreeGrafter"/>
</dbReference>
<dbReference type="InterPro" id="IPR013922">
    <property type="entry name" value="Cyclin_PHO80-like"/>
</dbReference>
<protein>
    <recommendedName>
        <fullName evidence="3">Cyclin-domain-containing protein</fullName>
    </recommendedName>
</protein>
<dbReference type="PANTHER" id="PTHR15615:SF32">
    <property type="entry name" value="PROTEIN KINASE COMPLEX COMPONENT, PUTATIVE (AFU_ORTHOLOGUE AFUA_2G07660)-RELATED"/>
    <property type="match status" value="1"/>
</dbReference>
<dbReference type="Gene3D" id="1.10.472.10">
    <property type="entry name" value="Cyclin-like"/>
    <property type="match status" value="1"/>
</dbReference>
<gene>
    <name evidence="1" type="ORF">TRICI_003662</name>
</gene>
<dbReference type="OrthoDB" id="5304883at2759"/>
<evidence type="ECO:0008006" key="3">
    <source>
        <dbReference type="Google" id="ProtNLM"/>
    </source>
</evidence>
<reference evidence="1" key="1">
    <citation type="journal article" date="2019" name="G3 (Bethesda)">
        <title>Genome Assemblies of Two Rare Opportunistic Yeast Pathogens: Diutina rugosa (syn. Candida rugosa) and Trichomonascus ciferrii (syn. Candida ciferrii).</title>
        <authorList>
            <person name="Mixao V."/>
            <person name="Saus E."/>
            <person name="Hansen A.P."/>
            <person name="Lass-Florl C."/>
            <person name="Gabaldon T."/>
        </authorList>
    </citation>
    <scope>NUCLEOTIDE SEQUENCE</scope>
    <source>
        <strain evidence="1">CBS 4856</strain>
    </source>
</reference>
<dbReference type="GO" id="GO:0000307">
    <property type="term" value="C:cyclin-dependent protein kinase holoenzyme complex"/>
    <property type="evidence" value="ECO:0007669"/>
    <property type="project" value="TreeGrafter"/>
</dbReference>
<dbReference type="EMBL" id="SWFS01000267">
    <property type="protein sequence ID" value="KAA8911976.1"/>
    <property type="molecule type" value="Genomic_DNA"/>
</dbReference>
<name>A0A642V9H3_9ASCO</name>
<dbReference type="SUPFAM" id="SSF47954">
    <property type="entry name" value="Cyclin-like"/>
    <property type="match status" value="1"/>
</dbReference>
<dbReference type="VEuPathDB" id="FungiDB:TRICI_003662"/>
<sequence>MENEWRCQLTDQNNLPQLDTVEPEQALAYLHQSLYTIVRVSEWVSGSGNSEGETTLNQDSYKERFGALHELAKEVASVIGESVKMGELDELDGRQFKNDSVLGWKEDMDTKMMISKRFWSKVVPEITVWDYLQRIHKYCPNSTAVYIASAAYIYRLCLILQIIPLTTLCVHRLVLAAIRIASKSLEDVTYLQKRFATAGGVSPGDLYRLEIAFLFLLDFDIKVDNKVMDQCLIYIAQSSLVFQKLETPEGQVA</sequence>
<keyword evidence="2" id="KW-1185">Reference proteome</keyword>
<comment type="caution">
    <text evidence="1">The sequence shown here is derived from an EMBL/GenBank/DDBJ whole genome shotgun (WGS) entry which is preliminary data.</text>
</comment>
<dbReference type="InterPro" id="IPR036915">
    <property type="entry name" value="Cyclin-like_sf"/>
</dbReference>
<dbReference type="Pfam" id="PF08613">
    <property type="entry name" value="Cyclin"/>
    <property type="match status" value="1"/>
</dbReference>
<dbReference type="PANTHER" id="PTHR15615">
    <property type="match status" value="1"/>
</dbReference>
<proteinExistence type="predicted"/>
<dbReference type="GO" id="GO:0019901">
    <property type="term" value="F:protein kinase binding"/>
    <property type="evidence" value="ECO:0007669"/>
    <property type="project" value="InterPro"/>
</dbReference>
<dbReference type="AlphaFoldDB" id="A0A642V9H3"/>
<dbReference type="GO" id="GO:0005634">
    <property type="term" value="C:nucleus"/>
    <property type="evidence" value="ECO:0007669"/>
    <property type="project" value="TreeGrafter"/>
</dbReference>
<dbReference type="CDD" id="cd20558">
    <property type="entry name" value="CYCLIN_ScPCL7-like"/>
    <property type="match status" value="1"/>
</dbReference>
<evidence type="ECO:0000313" key="1">
    <source>
        <dbReference type="EMBL" id="KAA8911976.1"/>
    </source>
</evidence>